<dbReference type="InterPro" id="IPR001109">
    <property type="entry name" value="Hydrogenase_HupF/HypC"/>
</dbReference>
<dbReference type="PANTHER" id="PTHR35177:SF2">
    <property type="entry name" value="HYDROGENASE MATURATION FACTOR HYBG"/>
    <property type="match status" value="1"/>
</dbReference>
<dbReference type="PRINTS" id="PR00445">
    <property type="entry name" value="HUPFHYPC"/>
</dbReference>
<name>A0A410FTR3_BIPS1</name>
<dbReference type="GO" id="GO:0051604">
    <property type="term" value="P:protein maturation"/>
    <property type="evidence" value="ECO:0007669"/>
    <property type="project" value="TreeGrafter"/>
</dbReference>
<evidence type="ECO:0000256" key="1">
    <source>
        <dbReference type="ARBA" id="ARBA00006018"/>
    </source>
</evidence>
<organism evidence="2 3">
    <name type="scientific">Bipolaricaulis sibiricus</name>
    <dbReference type="NCBI Taxonomy" id="2501609"/>
    <lineage>
        <taxon>Bacteria</taxon>
        <taxon>Candidatus Bipolaricaulota</taxon>
        <taxon>Candidatus Bipolaricaulia</taxon>
        <taxon>Candidatus Bipolaricaulales</taxon>
        <taxon>Candidatus Bipolaricaulaceae</taxon>
        <taxon>Candidatus Bipolaricaulis</taxon>
    </lineage>
</organism>
<gene>
    <name evidence="2" type="ORF">BIP78_0719</name>
</gene>
<dbReference type="NCBIfam" id="TIGR00074">
    <property type="entry name" value="hypC_hupF"/>
    <property type="match status" value="1"/>
</dbReference>
<comment type="similarity">
    <text evidence="1">Belongs to the HupF/HypC family.</text>
</comment>
<dbReference type="SUPFAM" id="SSF159127">
    <property type="entry name" value="HupF/HypC-like"/>
    <property type="match status" value="1"/>
</dbReference>
<evidence type="ECO:0000313" key="3">
    <source>
        <dbReference type="Proteomes" id="UP000287233"/>
    </source>
</evidence>
<dbReference type="Gene3D" id="2.30.30.140">
    <property type="match status" value="1"/>
</dbReference>
<dbReference type="Proteomes" id="UP000287233">
    <property type="component" value="Chromosome"/>
</dbReference>
<protein>
    <submittedName>
        <fullName evidence="2">[NiFe] hydrogenase metallocenter assembly protein HypC</fullName>
    </submittedName>
</protein>
<accession>A0A410FTR3</accession>
<evidence type="ECO:0000313" key="2">
    <source>
        <dbReference type="EMBL" id="QAA76485.1"/>
    </source>
</evidence>
<proteinExistence type="inferred from homology"/>
<dbReference type="GO" id="GO:0005506">
    <property type="term" value="F:iron ion binding"/>
    <property type="evidence" value="ECO:0007669"/>
    <property type="project" value="TreeGrafter"/>
</dbReference>
<sequence>MYPAAPRIALWGQPGLARIDSDMCLAVPTKVLALERNVATVDVQSVRARVRLDALGEDVAVGDYLLVHAGFAIRRLDPQDAAETLALFAEMAALDDGAPRGPTAP</sequence>
<reference evidence="3" key="1">
    <citation type="submission" date="2018-12" db="EMBL/GenBank/DDBJ databases">
        <title>Complete genome sequence of an uncultured bacterium of the candidate phylum Bipolaricaulota.</title>
        <authorList>
            <person name="Kadnikov V.V."/>
            <person name="Mardanov A.V."/>
            <person name="Beletsky A.V."/>
            <person name="Frank Y.A."/>
            <person name="Karnachuk O.V."/>
            <person name="Ravin N.V."/>
        </authorList>
    </citation>
    <scope>NUCLEOTIDE SEQUENCE [LARGE SCALE GENOMIC DNA]</scope>
</reference>
<dbReference type="EMBL" id="CP034928">
    <property type="protein sequence ID" value="QAA76485.1"/>
    <property type="molecule type" value="Genomic_DNA"/>
</dbReference>
<dbReference type="PANTHER" id="PTHR35177">
    <property type="entry name" value="HYDROGENASE MATURATION FACTOR HYBG"/>
    <property type="match status" value="1"/>
</dbReference>
<dbReference type="Pfam" id="PF01455">
    <property type="entry name" value="HupF_HypC"/>
    <property type="match status" value="1"/>
</dbReference>
<dbReference type="AlphaFoldDB" id="A0A410FTR3"/>
<dbReference type="GO" id="GO:1902670">
    <property type="term" value="F:carbon dioxide binding"/>
    <property type="evidence" value="ECO:0007669"/>
    <property type="project" value="TreeGrafter"/>
</dbReference>
<dbReference type="KEGG" id="bih:BIP78_0719"/>